<evidence type="ECO:0000313" key="3">
    <source>
        <dbReference type="Proteomes" id="UP000538196"/>
    </source>
</evidence>
<comment type="caution">
    <text evidence="2">The sequence shown here is derived from an EMBL/GenBank/DDBJ whole genome shotgun (WGS) entry which is preliminary data.</text>
</comment>
<feature type="transmembrane region" description="Helical" evidence="1">
    <location>
        <begin position="56"/>
        <end position="82"/>
    </location>
</feature>
<dbReference type="RefSeq" id="WP_183428630.1">
    <property type="nucleotide sequence ID" value="NZ_JACHVP010000003.1"/>
</dbReference>
<feature type="transmembrane region" description="Helical" evidence="1">
    <location>
        <begin position="88"/>
        <end position="115"/>
    </location>
</feature>
<accession>A0A7W4YJB8</accession>
<proteinExistence type="predicted"/>
<dbReference type="AlphaFoldDB" id="A0A7W4YJB8"/>
<keyword evidence="1" id="KW-0472">Membrane</keyword>
<organism evidence="2 3">
    <name type="scientific">Leifsonia aquatica</name>
    <name type="common">Corynebacterium aquaticum</name>
    <dbReference type="NCBI Taxonomy" id="144185"/>
    <lineage>
        <taxon>Bacteria</taxon>
        <taxon>Bacillati</taxon>
        <taxon>Actinomycetota</taxon>
        <taxon>Actinomycetes</taxon>
        <taxon>Micrococcales</taxon>
        <taxon>Microbacteriaceae</taxon>
        <taxon>Leifsonia</taxon>
    </lineage>
</organism>
<keyword evidence="1" id="KW-0812">Transmembrane</keyword>
<dbReference type="Proteomes" id="UP000538196">
    <property type="component" value="Unassembled WGS sequence"/>
</dbReference>
<name>A0A7W4YJB8_LEIAQ</name>
<reference evidence="2 3" key="1">
    <citation type="submission" date="2020-08" db="EMBL/GenBank/DDBJ databases">
        <title>Sequencing the genomes of 1000 actinobacteria strains.</title>
        <authorList>
            <person name="Klenk H.-P."/>
        </authorList>
    </citation>
    <scope>NUCLEOTIDE SEQUENCE [LARGE SCALE GENOMIC DNA]</scope>
    <source>
        <strain evidence="2 3">DSM 20146</strain>
    </source>
</reference>
<dbReference type="EMBL" id="JACHVP010000003">
    <property type="protein sequence ID" value="MBB2967926.1"/>
    <property type="molecule type" value="Genomic_DNA"/>
</dbReference>
<sequence length="219" mass="23597">MNAAVNTPAGSGVVLDHIAEGFAFSNQRRAFSTVWRIKRQQPGANRGKEGRFPAECVGFLAGLAIAGLLIVVFVFAGGFALAGESSVLVLFGLGAAAVALSVVVFSFVPSLTMVARNTFDRRYKLLVDPGKAILVLSVARRPQADADGRVIIAAGDFAVMRMGEAQGEQLMLAVCADIKDGGMVRKRGRAQNDKVGQWYRSRYDFEVEPDLTTWYPSRP</sequence>
<evidence type="ECO:0000256" key="1">
    <source>
        <dbReference type="SAM" id="Phobius"/>
    </source>
</evidence>
<keyword evidence="1" id="KW-1133">Transmembrane helix</keyword>
<gene>
    <name evidence="2" type="ORF">FHX33_002696</name>
</gene>
<keyword evidence="3" id="KW-1185">Reference proteome</keyword>
<protein>
    <submittedName>
        <fullName evidence="2">Uncharacterized protein</fullName>
    </submittedName>
</protein>
<evidence type="ECO:0000313" key="2">
    <source>
        <dbReference type="EMBL" id="MBB2967926.1"/>
    </source>
</evidence>